<dbReference type="EMBL" id="CP016503">
    <property type="protein sequence ID" value="ANV98221.1"/>
    <property type="molecule type" value="Genomic_DNA"/>
</dbReference>
<dbReference type="OrthoDB" id="5345432at2"/>
<evidence type="ECO:0000313" key="2">
    <source>
        <dbReference type="EMBL" id="ANV98221.1"/>
    </source>
</evidence>
<dbReference type="Pfam" id="PF18618">
    <property type="entry name" value="HP0268"/>
    <property type="match status" value="1"/>
</dbReference>
<dbReference type="RefSeq" id="WP_066340634.1">
    <property type="nucleotide sequence ID" value="NZ_CP016503.1"/>
</dbReference>
<protein>
    <recommendedName>
        <fullName evidence="1">HP0268 domain-containing protein</fullName>
    </recommendedName>
</protein>
<dbReference type="AlphaFoldDB" id="A0A1B1U668"/>
<gene>
    <name evidence="2" type="ORF">BBW65_05140</name>
</gene>
<evidence type="ECO:0000259" key="1">
    <source>
        <dbReference type="Pfam" id="PF18618"/>
    </source>
</evidence>
<dbReference type="KEGG" id="het:BBW65_05140"/>
<evidence type="ECO:0000313" key="3">
    <source>
        <dbReference type="Proteomes" id="UP000092884"/>
    </source>
</evidence>
<feature type="domain" description="HP0268" evidence="1">
    <location>
        <begin position="1"/>
        <end position="79"/>
    </location>
</feature>
<name>A0A1B1U668_9HELI</name>
<dbReference type="STRING" id="222136.BBW65_05140"/>
<keyword evidence="3" id="KW-1185">Reference proteome</keyword>
<reference evidence="3" key="1">
    <citation type="submission" date="2016-07" db="EMBL/GenBank/DDBJ databases">
        <authorList>
            <person name="Florea S."/>
            <person name="Webb J.S."/>
            <person name="Jaromczyk J."/>
            <person name="Schardl C.L."/>
        </authorList>
    </citation>
    <scope>NUCLEOTIDE SEQUENCE [LARGE SCALE GENOMIC DNA]</scope>
    <source>
        <strain evidence="3">MIT 01-6242</strain>
    </source>
</reference>
<organism evidence="2 3">
    <name type="scientific">Helicobacter enhydrae</name>
    <dbReference type="NCBI Taxonomy" id="222136"/>
    <lineage>
        <taxon>Bacteria</taxon>
        <taxon>Pseudomonadati</taxon>
        <taxon>Campylobacterota</taxon>
        <taxon>Epsilonproteobacteria</taxon>
        <taxon>Campylobacterales</taxon>
        <taxon>Helicobacteraceae</taxon>
        <taxon>Helicobacter</taxon>
    </lineage>
</organism>
<proteinExistence type="predicted"/>
<dbReference type="Proteomes" id="UP000092884">
    <property type="component" value="Chromosome"/>
</dbReference>
<dbReference type="InterPro" id="IPR040748">
    <property type="entry name" value="HP0268"/>
</dbReference>
<sequence length="79" mass="9356">MDFKLAKSTSQSAETTITLKEIQESVKDQEKFFYFSNENNHKDLLKIVEQFNKSGRSAYLREAKFGLDEKEYIYELHII</sequence>
<accession>A0A1B1U668</accession>